<dbReference type="Pfam" id="PF00089">
    <property type="entry name" value="Trypsin"/>
    <property type="match status" value="1"/>
</dbReference>
<reference evidence="7" key="1">
    <citation type="submission" date="2025-08" db="UniProtKB">
        <authorList>
            <consortium name="Ensembl"/>
        </authorList>
    </citation>
    <scope>IDENTIFICATION</scope>
</reference>
<dbReference type="InterPro" id="IPR001254">
    <property type="entry name" value="Trypsin_dom"/>
</dbReference>
<evidence type="ECO:0000256" key="1">
    <source>
        <dbReference type="ARBA" id="ARBA00022670"/>
    </source>
</evidence>
<keyword evidence="2" id="KW-0378">Hydrolase</keyword>
<evidence type="ECO:0000313" key="7">
    <source>
        <dbReference type="Ensembl" id="ENSPMAP00000006099.1"/>
    </source>
</evidence>
<feature type="region of interest" description="Disordered" evidence="5">
    <location>
        <begin position="1"/>
        <end position="24"/>
    </location>
</feature>
<dbReference type="Ensembl" id="ENSPMAT00000006128.1">
    <property type="protein sequence ID" value="ENSPMAP00000006099.1"/>
    <property type="gene ID" value="ENSPMAG00000005545.1"/>
</dbReference>
<evidence type="ECO:0000256" key="3">
    <source>
        <dbReference type="ARBA" id="ARBA00022825"/>
    </source>
</evidence>
<dbReference type="AlphaFoldDB" id="S4RLL3"/>
<dbReference type="PANTHER" id="PTHR24252">
    <property type="entry name" value="ACROSIN-RELATED"/>
    <property type="match status" value="1"/>
</dbReference>
<keyword evidence="1" id="KW-0645">Protease</keyword>
<dbReference type="GO" id="GO:0004252">
    <property type="term" value="F:serine-type endopeptidase activity"/>
    <property type="evidence" value="ECO:0007669"/>
    <property type="project" value="InterPro"/>
</dbReference>
<keyword evidence="4" id="KW-1015">Disulfide bond</keyword>
<organism evidence="7">
    <name type="scientific">Petromyzon marinus</name>
    <name type="common">Sea lamprey</name>
    <dbReference type="NCBI Taxonomy" id="7757"/>
    <lineage>
        <taxon>Eukaryota</taxon>
        <taxon>Metazoa</taxon>
        <taxon>Chordata</taxon>
        <taxon>Craniata</taxon>
        <taxon>Vertebrata</taxon>
        <taxon>Cyclostomata</taxon>
        <taxon>Hyperoartia</taxon>
        <taxon>Petromyzontiformes</taxon>
        <taxon>Petromyzontidae</taxon>
        <taxon>Petromyzon</taxon>
    </lineage>
</organism>
<proteinExistence type="predicted"/>
<dbReference type="HOGENOM" id="CLU_006842_0_4_1"/>
<evidence type="ECO:0000256" key="2">
    <source>
        <dbReference type="ARBA" id="ARBA00022801"/>
    </source>
</evidence>
<dbReference type="Gene3D" id="2.40.10.10">
    <property type="entry name" value="Trypsin-like serine proteases"/>
    <property type="match status" value="1"/>
</dbReference>
<dbReference type="PROSITE" id="PS50240">
    <property type="entry name" value="TRYPSIN_DOM"/>
    <property type="match status" value="1"/>
</dbReference>
<dbReference type="GeneTree" id="ENSGT00940000155138"/>
<dbReference type="InterPro" id="IPR043504">
    <property type="entry name" value="Peptidase_S1_PA_chymotrypsin"/>
</dbReference>
<dbReference type="PRINTS" id="PR00722">
    <property type="entry name" value="CHYMOTRYPSIN"/>
</dbReference>
<dbReference type="InterPro" id="IPR009003">
    <property type="entry name" value="Peptidase_S1_PA"/>
</dbReference>
<dbReference type="PANTHER" id="PTHR24252:SF7">
    <property type="entry name" value="HYALIN"/>
    <property type="match status" value="1"/>
</dbReference>
<dbReference type="GO" id="GO:0006508">
    <property type="term" value="P:proteolysis"/>
    <property type="evidence" value="ECO:0007669"/>
    <property type="project" value="UniProtKB-KW"/>
</dbReference>
<accession>S4RLL3</accession>
<feature type="domain" description="Peptidase S1" evidence="6">
    <location>
        <begin position="16"/>
        <end position="249"/>
    </location>
</feature>
<reference evidence="7" key="2">
    <citation type="submission" date="2025-09" db="UniProtKB">
        <authorList>
            <consortium name="Ensembl"/>
        </authorList>
    </citation>
    <scope>IDENTIFICATION</scope>
</reference>
<dbReference type="PROSITE" id="PS00135">
    <property type="entry name" value="TRYPSIN_SER"/>
    <property type="match status" value="1"/>
</dbReference>
<dbReference type="FunFam" id="2.40.10.10:FF:000003">
    <property type="entry name" value="Transmembrane serine protease 3"/>
    <property type="match status" value="1"/>
</dbReference>
<evidence type="ECO:0000256" key="5">
    <source>
        <dbReference type="SAM" id="MobiDB-lite"/>
    </source>
</evidence>
<sequence length="249" mass="27130">MKGCGVQNSAGGRDRIVGGTPATSGKWPWQASLRNYGSHVCGASLISERWLVAAAHCFMYSSNVYEWQVYLGITYIYDSANAVIVNVAEIITHERFNISTIDYDIALVRLSDPVSFNHRVSPICLPPSTSHFPQPGKTCFISGWGRTSLAESGIHYDLLEAPMQIFSHEACSSNLMNGNFITTRMICIGHPAGAISSCQGDSGGPLACQGTDKAWYLSGVTSWGFGCALPMKPVVYTKTSKFLPWIKLY</sequence>
<dbReference type="SMART" id="SM00020">
    <property type="entry name" value="Tryp_SPc"/>
    <property type="match status" value="1"/>
</dbReference>
<feature type="compositionally biased region" description="Polar residues" evidence="5">
    <location>
        <begin position="1"/>
        <end position="10"/>
    </location>
</feature>
<evidence type="ECO:0000259" key="6">
    <source>
        <dbReference type="PROSITE" id="PS50240"/>
    </source>
</evidence>
<dbReference type="SUPFAM" id="SSF50494">
    <property type="entry name" value="Trypsin-like serine proteases"/>
    <property type="match status" value="1"/>
</dbReference>
<evidence type="ECO:0000256" key="4">
    <source>
        <dbReference type="ARBA" id="ARBA00023157"/>
    </source>
</evidence>
<name>S4RLL3_PETMA</name>
<protein>
    <recommendedName>
        <fullName evidence="6">Peptidase S1 domain-containing protein</fullName>
    </recommendedName>
</protein>
<dbReference type="InterPro" id="IPR001314">
    <property type="entry name" value="Peptidase_S1A"/>
</dbReference>
<dbReference type="CDD" id="cd00190">
    <property type="entry name" value="Tryp_SPc"/>
    <property type="match status" value="1"/>
</dbReference>
<dbReference type="InterPro" id="IPR033116">
    <property type="entry name" value="TRYPSIN_SER"/>
</dbReference>
<dbReference type="STRING" id="7757.ENSPMAP00000006099"/>
<keyword evidence="3" id="KW-0720">Serine protease</keyword>